<dbReference type="PANTHER" id="PTHR43386:SF1">
    <property type="entry name" value="D,D-DIPEPTIDE TRANSPORT SYSTEM PERMEASE PROTEIN DDPC-RELATED"/>
    <property type="match status" value="1"/>
</dbReference>
<dbReference type="GO" id="GO:0055085">
    <property type="term" value="P:transmembrane transport"/>
    <property type="evidence" value="ECO:0007669"/>
    <property type="project" value="InterPro"/>
</dbReference>
<evidence type="ECO:0000256" key="2">
    <source>
        <dbReference type="ARBA" id="ARBA00022448"/>
    </source>
</evidence>
<feature type="transmembrane region" description="Helical" evidence="7">
    <location>
        <begin position="180"/>
        <end position="200"/>
    </location>
</feature>
<evidence type="ECO:0000313" key="12">
    <source>
        <dbReference type="Proteomes" id="UP001431572"/>
    </source>
</evidence>
<comment type="similarity">
    <text evidence="7">Belongs to the binding-protein-dependent transport system permease family.</text>
</comment>
<dbReference type="InterPro" id="IPR050366">
    <property type="entry name" value="BP-dependent_transpt_permease"/>
</dbReference>
<evidence type="ECO:0000256" key="6">
    <source>
        <dbReference type="ARBA" id="ARBA00023136"/>
    </source>
</evidence>
<keyword evidence="4 7" id="KW-0812">Transmembrane</keyword>
<dbReference type="PANTHER" id="PTHR43386">
    <property type="entry name" value="OLIGOPEPTIDE TRANSPORT SYSTEM PERMEASE PROTEIN APPC"/>
    <property type="match status" value="1"/>
</dbReference>
<dbReference type="InterPro" id="IPR025966">
    <property type="entry name" value="OppC_N"/>
</dbReference>
<dbReference type="InterPro" id="IPR000515">
    <property type="entry name" value="MetI-like"/>
</dbReference>
<sequence>MSQTTTSKLSETPPNLALQKRRRLDSQGFFAASFSRFFRDPLSVIALVIFVIITIISFSAPLIADNILHQKRDTIDFDLLAQGFQPPVPPGTAGHSLGTDELGRDMAMRLIYGGQVSLSVGFLTAFISIFMGTTLGLLAGFFGGIIDDLVNALVQIILNIPSLFLLIILSLIWKPDVISLSFIIGVISWVGATRIVRGSVLSLRNLDYVDAARVVGANNFRIILVHILPNVVSLMLVQAGFDVVGAMLSEAGLSYLGFGISVPIPSWGNMLTDSQLYFTSAPWMVYLPSVAIFITILCVYLAADGLRDAFDPRLKGR</sequence>
<name>A0A8T7LZ73_9CHLR</name>
<dbReference type="SUPFAM" id="SSF161098">
    <property type="entry name" value="MetI-like"/>
    <property type="match status" value="1"/>
</dbReference>
<keyword evidence="3" id="KW-1003">Cell membrane</keyword>
<accession>A0A8T7LZ73</accession>
<dbReference type="Gene3D" id="1.10.3720.10">
    <property type="entry name" value="MetI-like"/>
    <property type="match status" value="1"/>
</dbReference>
<dbReference type="Pfam" id="PF00528">
    <property type="entry name" value="BPD_transp_1"/>
    <property type="match status" value="1"/>
</dbReference>
<keyword evidence="5 7" id="KW-1133">Transmembrane helix</keyword>
<evidence type="ECO:0000256" key="4">
    <source>
        <dbReference type="ARBA" id="ARBA00022692"/>
    </source>
</evidence>
<evidence type="ECO:0000256" key="3">
    <source>
        <dbReference type="ARBA" id="ARBA00022475"/>
    </source>
</evidence>
<dbReference type="Pfam" id="PF12911">
    <property type="entry name" value="OppC_N"/>
    <property type="match status" value="1"/>
</dbReference>
<feature type="domain" description="ABC transmembrane type-1" evidence="8">
    <location>
        <begin position="114"/>
        <end position="303"/>
    </location>
</feature>
<organism evidence="9 11">
    <name type="scientific">Candidatus Chlorohelix allophototropha</name>
    <dbReference type="NCBI Taxonomy" id="3003348"/>
    <lineage>
        <taxon>Bacteria</taxon>
        <taxon>Bacillati</taxon>
        <taxon>Chloroflexota</taxon>
        <taxon>Chloroflexia</taxon>
        <taxon>Candidatus Chloroheliales</taxon>
        <taxon>Candidatus Chloroheliaceae</taxon>
        <taxon>Candidatus Chlorohelix</taxon>
    </lineage>
</organism>
<evidence type="ECO:0000256" key="1">
    <source>
        <dbReference type="ARBA" id="ARBA00004651"/>
    </source>
</evidence>
<keyword evidence="2 7" id="KW-0813">Transport</keyword>
<proteinExistence type="inferred from homology"/>
<keyword evidence="12" id="KW-1185">Reference proteome</keyword>
<gene>
    <name evidence="9" type="ORF">HXX08_00085</name>
    <name evidence="10" type="ORF">OZ401_001937</name>
</gene>
<dbReference type="Proteomes" id="UP001431572">
    <property type="component" value="Chromosome 1"/>
</dbReference>
<feature type="transmembrane region" description="Helical" evidence="7">
    <location>
        <begin position="152"/>
        <end position="173"/>
    </location>
</feature>
<keyword evidence="6 7" id="KW-0472">Membrane</keyword>
<reference evidence="9 11" key="1">
    <citation type="submission" date="2020-06" db="EMBL/GenBank/DDBJ databases">
        <title>Anoxygenic phototrophic Chloroflexota member uses a Type I reaction center.</title>
        <authorList>
            <person name="Tsuji J.M."/>
            <person name="Shaw N.A."/>
            <person name="Nagashima S."/>
            <person name="Venkiteswaran J."/>
            <person name="Schiff S.L."/>
            <person name="Hanada S."/>
            <person name="Tank M."/>
            <person name="Neufeld J.D."/>
        </authorList>
    </citation>
    <scope>NUCLEOTIDE SEQUENCE [LARGE SCALE GENOMIC DNA]</scope>
    <source>
        <strain evidence="9">L227-S17</strain>
    </source>
</reference>
<evidence type="ECO:0000313" key="10">
    <source>
        <dbReference type="EMBL" id="WJW66148.1"/>
    </source>
</evidence>
<dbReference type="EMBL" id="CP128399">
    <property type="protein sequence ID" value="WJW66148.1"/>
    <property type="molecule type" value="Genomic_DNA"/>
</dbReference>
<feature type="transmembrane region" description="Helical" evidence="7">
    <location>
        <begin position="42"/>
        <end position="64"/>
    </location>
</feature>
<dbReference type="PROSITE" id="PS50928">
    <property type="entry name" value="ABC_TM1"/>
    <property type="match status" value="1"/>
</dbReference>
<dbReference type="GO" id="GO:0005886">
    <property type="term" value="C:plasma membrane"/>
    <property type="evidence" value="ECO:0007669"/>
    <property type="project" value="UniProtKB-SubCell"/>
</dbReference>
<dbReference type="Proteomes" id="UP000521676">
    <property type="component" value="Unassembled WGS sequence"/>
</dbReference>
<dbReference type="CDD" id="cd06261">
    <property type="entry name" value="TM_PBP2"/>
    <property type="match status" value="1"/>
</dbReference>
<dbReference type="AlphaFoldDB" id="A0A8T7LZ73"/>
<dbReference type="RefSeq" id="WP_341468029.1">
    <property type="nucleotide sequence ID" value="NZ_CP128399.1"/>
</dbReference>
<feature type="transmembrane region" description="Helical" evidence="7">
    <location>
        <begin position="283"/>
        <end position="303"/>
    </location>
</feature>
<feature type="transmembrane region" description="Helical" evidence="7">
    <location>
        <begin position="220"/>
        <end position="241"/>
    </location>
</feature>
<protein>
    <submittedName>
        <fullName evidence="9">ABC transporter permease</fullName>
    </submittedName>
</protein>
<evidence type="ECO:0000313" key="9">
    <source>
        <dbReference type="EMBL" id="NWJ44251.1"/>
    </source>
</evidence>
<evidence type="ECO:0000313" key="11">
    <source>
        <dbReference type="Proteomes" id="UP000521676"/>
    </source>
</evidence>
<feature type="transmembrane region" description="Helical" evidence="7">
    <location>
        <begin position="116"/>
        <end position="146"/>
    </location>
</feature>
<dbReference type="InterPro" id="IPR035906">
    <property type="entry name" value="MetI-like_sf"/>
</dbReference>
<dbReference type="EMBL" id="JACATZ010000001">
    <property type="protein sequence ID" value="NWJ44251.1"/>
    <property type="molecule type" value="Genomic_DNA"/>
</dbReference>
<evidence type="ECO:0000256" key="7">
    <source>
        <dbReference type="RuleBase" id="RU363032"/>
    </source>
</evidence>
<evidence type="ECO:0000259" key="8">
    <source>
        <dbReference type="PROSITE" id="PS50928"/>
    </source>
</evidence>
<comment type="subcellular location">
    <subcellularLocation>
        <location evidence="1 7">Cell membrane</location>
        <topology evidence="1 7">Multi-pass membrane protein</topology>
    </subcellularLocation>
</comment>
<reference evidence="10" key="2">
    <citation type="journal article" date="2024" name="Nature">
        <title>Anoxygenic phototroph of the Chloroflexota uses a type I reaction centre.</title>
        <authorList>
            <person name="Tsuji J.M."/>
            <person name="Shaw N.A."/>
            <person name="Nagashima S."/>
            <person name="Venkiteswaran J.J."/>
            <person name="Schiff S.L."/>
            <person name="Watanabe T."/>
            <person name="Fukui M."/>
            <person name="Hanada S."/>
            <person name="Tank M."/>
            <person name="Neufeld J.D."/>
        </authorList>
    </citation>
    <scope>NUCLEOTIDE SEQUENCE</scope>
    <source>
        <strain evidence="10">L227-S17</strain>
    </source>
</reference>
<evidence type="ECO:0000256" key="5">
    <source>
        <dbReference type="ARBA" id="ARBA00022989"/>
    </source>
</evidence>